<reference evidence="2" key="1">
    <citation type="journal article" date="2019" name="Int. J. Syst. Evol. Microbiol.">
        <title>The Global Catalogue of Microorganisms (GCM) 10K type strain sequencing project: providing services to taxonomists for standard genome sequencing and annotation.</title>
        <authorList>
            <consortium name="The Broad Institute Genomics Platform"/>
            <consortium name="The Broad Institute Genome Sequencing Center for Infectious Disease"/>
            <person name="Wu L."/>
            <person name="Ma J."/>
        </authorList>
    </citation>
    <scope>NUCLEOTIDE SEQUENCE [LARGE SCALE GENOMIC DNA]</scope>
    <source>
        <strain evidence="2">CCUG 60742</strain>
    </source>
</reference>
<dbReference type="Gene3D" id="3.60.15.10">
    <property type="entry name" value="Ribonuclease Z/Hydroxyacylglutathione hydrolase-like"/>
    <property type="match status" value="2"/>
</dbReference>
<gene>
    <name evidence="1" type="ORF">ACFQZI_20075</name>
</gene>
<dbReference type="RefSeq" id="WP_377145700.1">
    <property type="nucleotide sequence ID" value="NZ_JBHTIA010000024.1"/>
</dbReference>
<dbReference type="Proteomes" id="UP001597073">
    <property type="component" value="Unassembled WGS sequence"/>
</dbReference>
<comment type="caution">
    <text evidence="1">The sequence shown here is derived from an EMBL/GenBank/DDBJ whole genome shotgun (WGS) entry which is preliminary data.</text>
</comment>
<proteinExistence type="predicted"/>
<evidence type="ECO:0000313" key="2">
    <source>
        <dbReference type="Proteomes" id="UP001597073"/>
    </source>
</evidence>
<keyword evidence="2" id="KW-1185">Reference proteome</keyword>
<accession>A0ABW2ZLP2</accession>
<evidence type="ECO:0008006" key="3">
    <source>
        <dbReference type="Google" id="ProtNLM"/>
    </source>
</evidence>
<dbReference type="EMBL" id="JBHTIA010000024">
    <property type="protein sequence ID" value="MFD0767163.1"/>
    <property type="molecule type" value="Genomic_DNA"/>
</dbReference>
<name>A0ABW2ZLP2_9SPHI</name>
<protein>
    <recommendedName>
        <fullName evidence="3">Metallo-beta-lactamase superfamily protein</fullName>
    </recommendedName>
</protein>
<sequence length="458" mass="52251">MNFIQQIDVHAAGQGLFYSGSAVYRNYARFDFVFDCGSEDKDDARREIARYRHDVLSKNDRLNMLVISHFDADHVNLIHELLAGGIIVDRLVMPFITFEERLYLILEQIAGAEGYDAGAVYRLTLDPVSALGDNLDGDSEIYLIESDPDPIPAPGEDNIVTDNFQGRGNVERLDIDFPGSVPIDAAESSQGGIPKSANTYLVKDNQKSVVNAGSINLMEFLFYKKSLGPKDKAFFEAVAKGFFNESKIDRHARDLTERIVGYISNNYRSATEVKKIFEDAKKKSGLGRVSVSDLNKTALCLLHRNTKTKYEAFVDYDPVCYHIHHFSKHTQPIQLSPIYYNPSRIYPKYQMKPVVMLTSDGFLKKAKDLKAFKKKYRSYLQECWLVQVPHHGSVKNVTQDFFTSFSDFSEFFINYGTGNRHGHPSKEIFTMELRYFELSPFLVNEFQGFRYAIRSDIK</sequence>
<dbReference type="SUPFAM" id="SSF56281">
    <property type="entry name" value="Metallo-hydrolase/oxidoreductase"/>
    <property type="match status" value="1"/>
</dbReference>
<dbReference type="InterPro" id="IPR036866">
    <property type="entry name" value="RibonucZ/Hydroxyglut_hydro"/>
</dbReference>
<organism evidence="1 2">
    <name type="scientific">Mucilaginibacter lutimaris</name>
    <dbReference type="NCBI Taxonomy" id="931629"/>
    <lineage>
        <taxon>Bacteria</taxon>
        <taxon>Pseudomonadati</taxon>
        <taxon>Bacteroidota</taxon>
        <taxon>Sphingobacteriia</taxon>
        <taxon>Sphingobacteriales</taxon>
        <taxon>Sphingobacteriaceae</taxon>
        <taxon>Mucilaginibacter</taxon>
    </lineage>
</organism>
<evidence type="ECO:0000313" key="1">
    <source>
        <dbReference type="EMBL" id="MFD0767163.1"/>
    </source>
</evidence>